<dbReference type="InterPro" id="IPR012938">
    <property type="entry name" value="Glc/Sorbosone_DH"/>
</dbReference>
<dbReference type="Proteomes" id="UP000637774">
    <property type="component" value="Unassembled WGS sequence"/>
</dbReference>
<protein>
    <submittedName>
        <fullName evidence="3">Sorbosone dehydrogenase</fullName>
    </submittedName>
</protein>
<evidence type="ECO:0000256" key="1">
    <source>
        <dbReference type="SAM" id="SignalP"/>
    </source>
</evidence>
<dbReference type="SUPFAM" id="SSF50952">
    <property type="entry name" value="Soluble quinoprotein glucose dehydrogenase"/>
    <property type="match status" value="1"/>
</dbReference>
<accession>A0ABQ2ACK1</accession>
<proteinExistence type="predicted"/>
<evidence type="ECO:0000313" key="3">
    <source>
        <dbReference type="EMBL" id="GGH88280.1"/>
    </source>
</evidence>
<name>A0ABQ2ACK1_9BACT</name>
<keyword evidence="4" id="KW-1185">Reference proteome</keyword>
<dbReference type="Gene3D" id="2.120.10.30">
    <property type="entry name" value="TolB, C-terminal domain"/>
    <property type="match status" value="1"/>
</dbReference>
<dbReference type="Pfam" id="PF07995">
    <property type="entry name" value="GSDH"/>
    <property type="match status" value="1"/>
</dbReference>
<feature type="domain" description="Glucose/Sorbosone dehydrogenase" evidence="2">
    <location>
        <begin position="211"/>
        <end position="379"/>
    </location>
</feature>
<reference evidence="4" key="1">
    <citation type="journal article" date="2019" name="Int. J. Syst. Evol. Microbiol.">
        <title>The Global Catalogue of Microorganisms (GCM) 10K type strain sequencing project: providing services to taxonomists for standard genome sequencing and annotation.</title>
        <authorList>
            <consortium name="The Broad Institute Genomics Platform"/>
            <consortium name="The Broad Institute Genome Sequencing Center for Infectious Disease"/>
            <person name="Wu L."/>
            <person name="Ma J."/>
        </authorList>
    </citation>
    <scope>NUCLEOTIDE SEQUENCE [LARGE SCALE GENOMIC DNA]</scope>
    <source>
        <strain evidence="4">CGMCC 1.14966</strain>
    </source>
</reference>
<dbReference type="PANTHER" id="PTHR19328:SF55">
    <property type="entry name" value="BLR6566 PROTEIN"/>
    <property type="match status" value="1"/>
</dbReference>
<evidence type="ECO:0000259" key="2">
    <source>
        <dbReference type="Pfam" id="PF07995"/>
    </source>
</evidence>
<gene>
    <name evidence="3" type="ORF">GCM10011495_29180</name>
</gene>
<dbReference type="EMBL" id="BMGY01000030">
    <property type="protein sequence ID" value="GGH88280.1"/>
    <property type="molecule type" value="Genomic_DNA"/>
</dbReference>
<comment type="caution">
    <text evidence="3">The sequence shown here is derived from an EMBL/GenBank/DDBJ whole genome shotgun (WGS) entry which is preliminary data.</text>
</comment>
<feature type="signal peptide" evidence="1">
    <location>
        <begin position="1"/>
        <end position="26"/>
    </location>
</feature>
<keyword evidence="1" id="KW-0732">Signal</keyword>
<organism evidence="3 4">
    <name type="scientific">Hymenobacter frigidus</name>
    <dbReference type="NCBI Taxonomy" id="1524095"/>
    <lineage>
        <taxon>Bacteria</taxon>
        <taxon>Pseudomonadati</taxon>
        <taxon>Bacteroidota</taxon>
        <taxon>Cytophagia</taxon>
        <taxon>Cytophagales</taxon>
        <taxon>Hymenobacteraceae</taxon>
        <taxon>Hymenobacter</taxon>
    </lineage>
</organism>
<dbReference type="PANTHER" id="PTHR19328">
    <property type="entry name" value="HEDGEHOG-INTERACTING PROTEIN"/>
    <property type="match status" value="1"/>
</dbReference>
<dbReference type="InterPro" id="IPR011041">
    <property type="entry name" value="Quinoprot_gluc/sorb_DH_b-prop"/>
</dbReference>
<evidence type="ECO:0000313" key="4">
    <source>
        <dbReference type="Proteomes" id="UP000637774"/>
    </source>
</evidence>
<feature type="chain" id="PRO_5047281442" evidence="1">
    <location>
        <begin position="27"/>
        <end position="458"/>
    </location>
</feature>
<dbReference type="InterPro" id="IPR011042">
    <property type="entry name" value="6-blade_b-propeller_TolB-like"/>
</dbReference>
<sequence length="458" mass="49116">MTFQPLTSYILSNNPTVLLASLGLLAACSGPSKQEKQEAAAALPAQTIATSAADSVRLPSPYATESVSNRVKVVNWPAGKTPIAPAGFAVAEYAGQMKSPRWIYVAPNGDVLVAESSTLPKSTLMKVVAKLDLDKSRSLRSESANRITLFRDTNKDGKPDVHTTFLANLKQPFGMLIIGKFFYVANTDGVLRFPYQPGATKISGTGQRILALPASGYNNHWTRNLLASPDGSKIYVTVGSGSNVQEHGAENEVRRANILQINPDGSGEKVYASGLRNPVGLGWAPGTTTLWTAVNERDELGDELVPDYLTSVKEGGFYGWPYAYYGPNEDPRRKGERPDLVKKTLVPDVPLGAHTASLGLAFYDKTAFPTKYRNGAFIGQHGSWNRTAFSGYKVVFVPFANGKPSGPPEDFLTGFLAGGDSKDAYGRPVGVTTLPDGSLLVADDAADKIWRVSAQAIN</sequence>